<evidence type="ECO:0000256" key="5">
    <source>
        <dbReference type="ARBA" id="ARBA00022692"/>
    </source>
</evidence>
<feature type="transmembrane region" description="Helical" evidence="11">
    <location>
        <begin position="6"/>
        <end position="22"/>
    </location>
</feature>
<keyword evidence="3" id="KW-0813">Transport</keyword>
<sequence>MGSYASLIPLVLMFVIFYFLLIRPQQRKSKDRNSMLRALKKGDKVTTIGGLHGTIVELTDDIAVLKVNDVTKLTFDRSAVNNVTARGETKTDKPEKSGAKSEAKSEAKAKEETSTEASV</sequence>
<keyword evidence="7 11" id="KW-1133">Transmembrane helix</keyword>
<evidence type="ECO:0000256" key="1">
    <source>
        <dbReference type="ARBA" id="ARBA00004162"/>
    </source>
</evidence>
<evidence type="ECO:0000256" key="11">
    <source>
        <dbReference type="SAM" id="Phobius"/>
    </source>
</evidence>
<dbReference type="PRINTS" id="PR01853">
    <property type="entry name" value="YAJCTRNLCASE"/>
</dbReference>
<dbReference type="GO" id="GO:0015031">
    <property type="term" value="P:protein transport"/>
    <property type="evidence" value="ECO:0007669"/>
    <property type="project" value="UniProtKB-KW"/>
</dbReference>
<evidence type="ECO:0000256" key="9">
    <source>
        <dbReference type="ARBA" id="ARBA00023136"/>
    </source>
</evidence>
<comment type="subcellular location">
    <subcellularLocation>
        <location evidence="1">Cell membrane</location>
        <topology evidence="1">Single-pass membrane protein</topology>
    </subcellularLocation>
</comment>
<gene>
    <name evidence="12" type="primary">yajC</name>
    <name evidence="12" type="ORF">H7C18_00350</name>
</gene>
<dbReference type="PANTHER" id="PTHR33909:SF1">
    <property type="entry name" value="SEC TRANSLOCON ACCESSORY COMPLEX SUBUNIT YAJC"/>
    <property type="match status" value="1"/>
</dbReference>
<keyword evidence="5 11" id="KW-0812">Transmembrane</keyword>
<proteinExistence type="inferred from homology"/>
<organism evidence="12 13">
    <name type="scientific">Cohnella zeiphila</name>
    <dbReference type="NCBI Taxonomy" id="2761120"/>
    <lineage>
        <taxon>Bacteria</taxon>
        <taxon>Bacillati</taxon>
        <taxon>Bacillota</taxon>
        <taxon>Bacilli</taxon>
        <taxon>Bacillales</taxon>
        <taxon>Paenibacillaceae</taxon>
        <taxon>Cohnella</taxon>
    </lineage>
</organism>
<evidence type="ECO:0000256" key="3">
    <source>
        <dbReference type="ARBA" id="ARBA00022448"/>
    </source>
</evidence>
<dbReference type="Pfam" id="PF02699">
    <property type="entry name" value="YajC"/>
    <property type="match status" value="1"/>
</dbReference>
<keyword evidence="6" id="KW-0653">Protein transport</keyword>
<feature type="compositionally biased region" description="Basic and acidic residues" evidence="10">
    <location>
        <begin position="87"/>
        <end position="113"/>
    </location>
</feature>
<feature type="region of interest" description="Disordered" evidence="10">
    <location>
        <begin position="83"/>
        <end position="119"/>
    </location>
</feature>
<keyword evidence="8" id="KW-0811">Translocation</keyword>
<dbReference type="NCBIfam" id="TIGR00739">
    <property type="entry name" value="yajC"/>
    <property type="match status" value="1"/>
</dbReference>
<dbReference type="EMBL" id="JACJVO010000001">
    <property type="protein sequence ID" value="MBB6729345.1"/>
    <property type="molecule type" value="Genomic_DNA"/>
</dbReference>
<keyword evidence="9 11" id="KW-0472">Membrane</keyword>
<dbReference type="Proteomes" id="UP000564644">
    <property type="component" value="Unassembled WGS sequence"/>
</dbReference>
<evidence type="ECO:0000256" key="6">
    <source>
        <dbReference type="ARBA" id="ARBA00022927"/>
    </source>
</evidence>
<evidence type="ECO:0000256" key="10">
    <source>
        <dbReference type="SAM" id="MobiDB-lite"/>
    </source>
</evidence>
<dbReference type="InterPro" id="IPR003849">
    <property type="entry name" value="Preprotein_translocase_YajC"/>
</dbReference>
<name>A0A7X0SIJ4_9BACL</name>
<dbReference type="GO" id="GO:0005886">
    <property type="term" value="C:plasma membrane"/>
    <property type="evidence" value="ECO:0007669"/>
    <property type="project" value="UniProtKB-SubCell"/>
</dbReference>
<reference evidence="12 13" key="1">
    <citation type="submission" date="2020-08" db="EMBL/GenBank/DDBJ databases">
        <title>Cohnella phylogeny.</title>
        <authorList>
            <person name="Dunlap C."/>
        </authorList>
    </citation>
    <scope>NUCLEOTIDE SEQUENCE [LARGE SCALE GENOMIC DNA]</scope>
    <source>
        <strain evidence="12 13">CBP 2801</strain>
    </source>
</reference>
<evidence type="ECO:0000313" key="12">
    <source>
        <dbReference type="EMBL" id="MBB6729345.1"/>
    </source>
</evidence>
<evidence type="ECO:0000256" key="8">
    <source>
        <dbReference type="ARBA" id="ARBA00023010"/>
    </source>
</evidence>
<keyword evidence="4" id="KW-1003">Cell membrane</keyword>
<accession>A0A7X0SIJ4</accession>
<dbReference type="AlphaFoldDB" id="A0A7X0SIJ4"/>
<evidence type="ECO:0000256" key="2">
    <source>
        <dbReference type="ARBA" id="ARBA00006742"/>
    </source>
</evidence>
<evidence type="ECO:0000256" key="7">
    <source>
        <dbReference type="ARBA" id="ARBA00022989"/>
    </source>
</evidence>
<dbReference type="SMART" id="SM01323">
    <property type="entry name" value="YajC"/>
    <property type="match status" value="1"/>
</dbReference>
<dbReference type="RefSeq" id="WP_185127019.1">
    <property type="nucleotide sequence ID" value="NZ_JACJVO010000001.1"/>
</dbReference>
<comment type="caution">
    <text evidence="12">The sequence shown here is derived from an EMBL/GenBank/DDBJ whole genome shotgun (WGS) entry which is preliminary data.</text>
</comment>
<comment type="similarity">
    <text evidence="2">Belongs to the YajC family.</text>
</comment>
<dbReference type="PANTHER" id="PTHR33909">
    <property type="entry name" value="SEC TRANSLOCON ACCESSORY COMPLEX SUBUNIT YAJC"/>
    <property type="match status" value="1"/>
</dbReference>
<evidence type="ECO:0000256" key="4">
    <source>
        <dbReference type="ARBA" id="ARBA00022475"/>
    </source>
</evidence>
<keyword evidence="13" id="KW-1185">Reference proteome</keyword>
<protein>
    <submittedName>
        <fullName evidence="12">Preprotein translocase subunit YajC</fullName>
    </submittedName>
</protein>
<evidence type="ECO:0000313" key="13">
    <source>
        <dbReference type="Proteomes" id="UP000564644"/>
    </source>
</evidence>